<evidence type="ECO:0000256" key="1">
    <source>
        <dbReference type="SAM" id="Phobius"/>
    </source>
</evidence>
<sequence>MSNLISKVSGTIKNWWVFLILGILLLISAYWMFSTPVESFIGLATLFSALIFVSGLFSVFFALTNKDDIDNFGLYLAGGVLDVIIGFILLKYPGLTVVLFSLFIGFWLLFRGFNMISVSFKIKAIGDKGWGWILTFGILIVIFAMMSIINPLIGASYLVYTLAFTLVLFGVANIALAFKLRKLKTNVQDL</sequence>
<dbReference type="RefSeq" id="WP_342158718.1">
    <property type="nucleotide sequence ID" value="NZ_JBCDNA010000001.1"/>
</dbReference>
<dbReference type="PANTHER" id="PTHR34989">
    <property type="entry name" value="PROTEIN HDED"/>
    <property type="match status" value="1"/>
</dbReference>
<gene>
    <name evidence="2" type="ORF">AABB81_03735</name>
</gene>
<keyword evidence="1" id="KW-0472">Membrane</keyword>
<feature type="transmembrane region" description="Helical" evidence="1">
    <location>
        <begin position="12"/>
        <end position="33"/>
    </location>
</feature>
<protein>
    <submittedName>
        <fullName evidence="2">DUF308 domain-containing protein</fullName>
    </submittedName>
</protein>
<comment type="caution">
    <text evidence="2">The sequence shown here is derived from an EMBL/GenBank/DDBJ whole genome shotgun (WGS) entry which is preliminary data.</text>
</comment>
<dbReference type="Proteomes" id="UP001474120">
    <property type="component" value="Unassembled WGS sequence"/>
</dbReference>
<name>A0ABU9L0U7_9FLAO</name>
<feature type="transmembrane region" description="Helical" evidence="1">
    <location>
        <begin position="130"/>
        <end position="149"/>
    </location>
</feature>
<reference evidence="2 3" key="1">
    <citation type="submission" date="2024-04" db="EMBL/GenBank/DDBJ databases">
        <title>whole genome sequencing of Lutimonas vermicola strain IMCC1616.</title>
        <authorList>
            <person name="Bae S.S."/>
        </authorList>
    </citation>
    <scope>NUCLEOTIDE SEQUENCE [LARGE SCALE GENOMIC DNA]</scope>
    <source>
        <strain evidence="2 3">IMCC1616</strain>
    </source>
</reference>
<dbReference type="EMBL" id="JBCDNA010000001">
    <property type="protein sequence ID" value="MEL4454991.1"/>
    <property type="molecule type" value="Genomic_DNA"/>
</dbReference>
<organism evidence="2 3">
    <name type="scientific">Lutimonas vermicola</name>
    <dbReference type="NCBI Taxonomy" id="414288"/>
    <lineage>
        <taxon>Bacteria</taxon>
        <taxon>Pseudomonadati</taxon>
        <taxon>Bacteroidota</taxon>
        <taxon>Flavobacteriia</taxon>
        <taxon>Flavobacteriales</taxon>
        <taxon>Flavobacteriaceae</taxon>
        <taxon>Lutimonas</taxon>
    </lineage>
</organism>
<evidence type="ECO:0000313" key="3">
    <source>
        <dbReference type="Proteomes" id="UP001474120"/>
    </source>
</evidence>
<evidence type="ECO:0000313" key="2">
    <source>
        <dbReference type="EMBL" id="MEL4454991.1"/>
    </source>
</evidence>
<keyword evidence="1" id="KW-0812">Transmembrane</keyword>
<feature type="transmembrane region" description="Helical" evidence="1">
    <location>
        <begin position="72"/>
        <end position="90"/>
    </location>
</feature>
<keyword evidence="1" id="KW-1133">Transmembrane helix</keyword>
<dbReference type="PANTHER" id="PTHR34989:SF1">
    <property type="entry name" value="PROTEIN HDED"/>
    <property type="match status" value="1"/>
</dbReference>
<proteinExistence type="predicted"/>
<dbReference type="InterPro" id="IPR052712">
    <property type="entry name" value="Acid_resist_chaperone_HdeD"/>
</dbReference>
<feature type="transmembrane region" description="Helical" evidence="1">
    <location>
        <begin position="39"/>
        <end position="63"/>
    </location>
</feature>
<accession>A0ABU9L0U7</accession>
<dbReference type="InterPro" id="IPR005325">
    <property type="entry name" value="DUF308_memb"/>
</dbReference>
<feature type="transmembrane region" description="Helical" evidence="1">
    <location>
        <begin position="96"/>
        <end position="118"/>
    </location>
</feature>
<keyword evidence="3" id="KW-1185">Reference proteome</keyword>
<dbReference type="Pfam" id="PF03729">
    <property type="entry name" value="DUF308"/>
    <property type="match status" value="1"/>
</dbReference>
<feature type="transmembrane region" description="Helical" evidence="1">
    <location>
        <begin position="155"/>
        <end position="178"/>
    </location>
</feature>